<dbReference type="PROSITE" id="PS50294">
    <property type="entry name" value="WD_REPEATS_REGION"/>
    <property type="match status" value="2"/>
</dbReference>
<dbReference type="Gene3D" id="2.130.10.10">
    <property type="entry name" value="YVTN repeat-like/Quinoprotein amine dehydrogenase"/>
    <property type="match status" value="2"/>
</dbReference>
<proteinExistence type="predicted"/>
<name>A0A2K3P0T8_TRIPR</name>
<dbReference type="Proteomes" id="UP000236291">
    <property type="component" value="Unassembled WGS sequence"/>
</dbReference>
<feature type="repeat" description="WD" evidence="3">
    <location>
        <begin position="48"/>
        <end position="82"/>
    </location>
</feature>
<sequence length="189" mass="20864">MPPVTFSVILMQSWEAHSGAHRVLSFKIWEIVYAKDGSVKEVISVMQLKGHKSAVTWLCFAPNSEQIITASKDGSLRIWNINVRYHMDEDPKTLKVFPIPLRDSTDTALHYDRLSISPDGKILAATHGSTLQWLSAETGKVLDTAEKAHDGDITGIAWSPKTIPNGNEKVFVLATASVDKKVKLWAAPS</sequence>
<dbReference type="PROSITE" id="PS50082">
    <property type="entry name" value="WD_REPEATS_2"/>
    <property type="match status" value="2"/>
</dbReference>
<dbReference type="SMART" id="SM00320">
    <property type="entry name" value="WD40"/>
    <property type="match status" value="2"/>
</dbReference>
<dbReference type="AlphaFoldDB" id="A0A2K3P0T8"/>
<evidence type="ECO:0000256" key="1">
    <source>
        <dbReference type="ARBA" id="ARBA00022574"/>
    </source>
</evidence>
<evidence type="ECO:0000313" key="4">
    <source>
        <dbReference type="EMBL" id="PNY08905.1"/>
    </source>
</evidence>
<keyword evidence="2" id="KW-0677">Repeat</keyword>
<feature type="repeat" description="WD" evidence="3">
    <location>
        <begin position="146"/>
        <end position="189"/>
    </location>
</feature>
<organism evidence="4 5">
    <name type="scientific">Trifolium pratense</name>
    <name type="common">Red clover</name>
    <dbReference type="NCBI Taxonomy" id="57577"/>
    <lineage>
        <taxon>Eukaryota</taxon>
        <taxon>Viridiplantae</taxon>
        <taxon>Streptophyta</taxon>
        <taxon>Embryophyta</taxon>
        <taxon>Tracheophyta</taxon>
        <taxon>Spermatophyta</taxon>
        <taxon>Magnoliopsida</taxon>
        <taxon>eudicotyledons</taxon>
        <taxon>Gunneridae</taxon>
        <taxon>Pentapetalae</taxon>
        <taxon>rosids</taxon>
        <taxon>fabids</taxon>
        <taxon>Fabales</taxon>
        <taxon>Fabaceae</taxon>
        <taxon>Papilionoideae</taxon>
        <taxon>50 kb inversion clade</taxon>
        <taxon>NPAAA clade</taxon>
        <taxon>Hologalegina</taxon>
        <taxon>IRL clade</taxon>
        <taxon>Trifolieae</taxon>
        <taxon>Trifolium</taxon>
    </lineage>
</organism>
<keyword evidence="1 3" id="KW-0853">WD repeat</keyword>
<protein>
    <submittedName>
        <fullName evidence="4">Transducin beta-like protein 2-like</fullName>
    </submittedName>
</protein>
<comment type="caution">
    <text evidence="4">The sequence shown here is derived from an EMBL/GenBank/DDBJ whole genome shotgun (WGS) entry which is preliminary data.</text>
</comment>
<reference evidence="4 5" key="2">
    <citation type="journal article" date="2017" name="Front. Plant Sci.">
        <title>Gene Classification and Mining of Molecular Markers Useful in Red Clover (Trifolium pratense) Breeding.</title>
        <authorList>
            <person name="Istvanek J."/>
            <person name="Dluhosova J."/>
            <person name="Dluhos P."/>
            <person name="Patkova L."/>
            <person name="Nedelnik J."/>
            <person name="Repkova J."/>
        </authorList>
    </citation>
    <scope>NUCLEOTIDE SEQUENCE [LARGE SCALE GENOMIC DNA]</scope>
    <source>
        <strain evidence="5">cv. Tatra</strain>
        <tissue evidence="4">Young leaves</tissue>
    </source>
</reference>
<evidence type="ECO:0000313" key="5">
    <source>
        <dbReference type="Proteomes" id="UP000236291"/>
    </source>
</evidence>
<dbReference type="Pfam" id="PF00400">
    <property type="entry name" value="WD40"/>
    <property type="match status" value="2"/>
</dbReference>
<dbReference type="InterPro" id="IPR001680">
    <property type="entry name" value="WD40_rpt"/>
</dbReference>
<dbReference type="PANTHER" id="PTHR45282:SF2">
    <property type="entry name" value="OS03G0858400 PROTEIN"/>
    <property type="match status" value="1"/>
</dbReference>
<gene>
    <name evidence="4" type="ORF">L195_g005443</name>
</gene>
<dbReference type="PROSITE" id="PS00678">
    <property type="entry name" value="WD_REPEATS_1"/>
    <property type="match status" value="1"/>
</dbReference>
<dbReference type="PANTHER" id="PTHR45282">
    <property type="entry name" value="OS03G0858400 PROTEIN"/>
    <property type="match status" value="1"/>
</dbReference>
<dbReference type="SUPFAM" id="SSF50978">
    <property type="entry name" value="WD40 repeat-like"/>
    <property type="match status" value="1"/>
</dbReference>
<dbReference type="InterPro" id="IPR036322">
    <property type="entry name" value="WD40_repeat_dom_sf"/>
</dbReference>
<accession>A0A2K3P0T8</accession>
<reference evidence="4 5" key="1">
    <citation type="journal article" date="2014" name="Am. J. Bot.">
        <title>Genome assembly and annotation for red clover (Trifolium pratense; Fabaceae).</title>
        <authorList>
            <person name="Istvanek J."/>
            <person name="Jaros M."/>
            <person name="Krenek A."/>
            <person name="Repkova J."/>
        </authorList>
    </citation>
    <scope>NUCLEOTIDE SEQUENCE [LARGE SCALE GENOMIC DNA]</scope>
    <source>
        <strain evidence="5">cv. Tatra</strain>
        <tissue evidence="4">Young leaves</tissue>
    </source>
</reference>
<evidence type="ECO:0000256" key="2">
    <source>
        <dbReference type="ARBA" id="ARBA00022737"/>
    </source>
</evidence>
<dbReference type="EMBL" id="ASHM01002806">
    <property type="protein sequence ID" value="PNY08905.1"/>
    <property type="molecule type" value="Genomic_DNA"/>
</dbReference>
<dbReference type="InterPro" id="IPR019775">
    <property type="entry name" value="WD40_repeat_CS"/>
</dbReference>
<dbReference type="InterPro" id="IPR015943">
    <property type="entry name" value="WD40/YVTN_repeat-like_dom_sf"/>
</dbReference>
<evidence type="ECO:0000256" key="3">
    <source>
        <dbReference type="PROSITE-ProRule" id="PRU00221"/>
    </source>
</evidence>